<keyword evidence="1" id="KW-0812">Transmembrane</keyword>
<feature type="transmembrane region" description="Helical" evidence="1">
    <location>
        <begin position="122"/>
        <end position="142"/>
    </location>
</feature>
<reference evidence="3" key="1">
    <citation type="journal article" date="2019" name="Int. J. Syst. Evol. Microbiol.">
        <title>The Global Catalogue of Microorganisms (GCM) 10K type strain sequencing project: providing services to taxonomists for standard genome sequencing and annotation.</title>
        <authorList>
            <consortium name="The Broad Institute Genomics Platform"/>
            <consortium name="The Broad Institute Genome Sequencing Center for Infectious Disease"/>
            <person name="Wu L."/>
            <person name="Ma J."/>
        </authorList>
    </citation>
    <scope>NUCLEOTIDE SEQUENCE [LARGE SCALE GENOMIC DNA]</scope>
    <source>
        <strain evidence="3">KCTC 15012</strain>
    </source>
</reference>
<evidence type="ECO:0000313" key="3">
    <source>
        <dbReference type="Proteomes" id="UP001597296"/>
    </source>
</evidence>
<evidence type="ECO:0000256" key="1">
    <source>
        <dbReference type="SAM" id="Phobius"/>
    </source>
</evidence>
<keyword evidence="1" id="KW-1133">Transmembrane helix</keyword>
<evidence type="ECO:0008006" key="4">
    <source>
        <dbReference type="Google" id="ProtNLM"/>
    </source>
</evidence>
<gene>
    <name evidence="2" type="ORF">ACFSNB_00580</name>
</gene>
<organism evidence="2 3">
    <name type="scientific">Phaeospirillum tilakii</name>
    <dbReference type="NCBI Taxonomy" id="741673"/>
    <lineage>
        <taxon>Bacteria</taxon>
        <taxon>Pseudomonadati</taxon>
        <taxon>Pseudomonadota</taxon>
        <taxon>Alphaproteobacteria</taxon>
        <taxon>Rhodospirillales</taxon>
        <taxon>Rhodospirillaceae</taxon>
        <taxon>Phaeospirillum</taxon>
    </lineage>
</organism>
<feature type="transmembrane region" description="Helical" evidence="1">
    <location>
        <begin position="90"/>
        <end position="110"/>
    </location>
</feature>
<keyword evidence="3" id="KW-1185">Reference proteome</keyword>
<proteinExistence type="predicted"/>
<protein>
    <recommendedName>
        <fullName evidence="4">PH domain-containing protein</fullName>
    </recommendedName>
</protein>
<feature type="transmembrane region" description="Helical" evidence="1">
    <location>
        <begin position="31"/>
        <end position="53"/>
    </location>
</feature>
<feature type="transmembrane region" description="Helical" evidence="1">
    <location>
        <begin position="65"/>
        <end position="83"/>
    </location>
</feature>
<accession>A0ABW5C4L8</accession>
<sequence length="240" mass="27745">MTVSIRSEEVSSSPPARIQDPIYGRVQDGDLWILVSVLAATVLTFLVLLFGWVVIRQWNPQADHLPEKITAGVLVSLTVFSYWRHCGKKVLFIVYFIIFTMKGMEVRNFYLLFIPKDVFNVLVFWAFLYLGVVLVIFFIIRIQMCLAPVVRLDGTGISISYVSKKIIPWSLVTRIEEIKHSKAHFFEIVLRDRHRIHLKLFWSLYARNPVLSVKLFEVSPMQLREALGQRGRSLRFTAGS</sequence>
<dbReference type="RefSeq" id="WP_377313476.1">
    <property type="nucleotide sequence ID" value="NZ_JBHUIY010000001.1"/>
</dbReference>
<keyword evidence="1" id="KW-0472">Membrane</keyword>
<name>A0ABW5C4L8_9PROT</name>
<evidence type="ECO:0000313" key="2">
    <source>
        <dbReference type="EMBL" id="MFD2232290.1"/>
    </source>
</evidence>
<dbReference type="Proteomes" id="UP001597296">
    <property type="component" value="Unassembled WGS sequence"/>
</dbReference>
<dbReference type="EMBL" id="JBHUIY010000001">
    <property type="protein sequence ID" value="MFD2232290.1"/>
    <property type="molecule type" value="Genomic_DNA"/>
</dbReference>
<comment type="caution">
    <text evidence="2">The sequence shown here is derived from an EMBL/GenBank/DDBJ whole genome shotgun (WGS) entry which is preliminary data.</text>
</comment>